<dbReference type="EMBL" id="CAVMJV010000056">
    <property type="protein sequence ID" value="CAK5085191.1"/>
    <property type="molecule type" value="Genomic_DNA"/>
</dbReference>
<accession>A0ACB1A165</accession>
<name>A0ACB1A165_MELEN</name>
<keyword evidence="2" id="KW-1185">Reference proteome</keyword>
<gene>
    <name evidence="1" type="ORF">MENTE1834_LOCUS32627</name>
</gene>
<protein>
    <submittedName>
        <fullName evidence="1">Uncharacterized protein</fullName>
    </submittedName>
</protein>
<reference evidence="1" key="1">
    <citation type="submission" date="2023-11" db="EMBL/GenBank/DDBJ databases">
        <authorList>
            <person name="Poullet M."/>
        </authorList>
    </citation>
    <scope>NUCLEOTIDE SEQUENCE</scope>
    <source>
        <strain evidence="1">E1834</strain>
    </source>
</reference>
<organism evidence="1 2">
    <name type="scientific">Meloidogyne enterolobii</name>
    <name type="common">Root-knot nematode worm</name>
    <name type="synonym">Meloidogyne mayaguensis</name>
    <dbReference type="NCBI Taxonomy" id="390850"/>
    <lineage>
        <taxon>Eukaryota</taxon>
        <taxon>Metazoa</taxon>
        <taxon>Ecdysozoa</taxon>
        <taxon>Nematoda</taxon>
        <taxon>Chromadorea</taxon>
        <taxon>Rhabditida</taxon>
        <taxon>Tylenchina</taxon>
        <taxon>Tylenchomorpha</taxon>
        <taxon>Tylenchoidea</taxon>
        <taxon>Meloidogynidae</taxon>
        <taxon>Meloidogyninae</taxon>
        <taxon>Meloidogyne</taxon>
    </lineage>
</organism>
<sequence length="90" mass="10767">MKIIFFNKNILRLLFVLLFSLNNNLCISYFFIRQFVYLRKAFFMGKINDCHVEENNNIDSNKRATAYKKWHTYLSYNNTILLEISSQSGL</sequence>
<comment type="caution">
    <text evidence="1">The sequence shown here is derived from an EMBL/GenBank/DDBJ whole genome shotgun (WGS) entry which is preliminary data.</text>
</comment>
<evidence type="ECO:0000313" key="2">
    <source>
        <dbReference type="Proteomes" id="UP001497535"/>
    </source>
</evidence>
<proteinExistence type="predicted"/>
<dbReference type="Proteomes" id="UP001497535">
    <property type="component" value="Unassembled WGS sequence"/>
</dbReference>
<evidence type="ECO:0000313" key="1">
    <source>
        <dbReference type="EMBL" id="CAK5085191.1"/>
    </source>
</evidence>